<dbReference type="Gene3D" id="2.130.10.10">
    <property type="entry name" value="YVTN repeat-like/Quinoprotein amine dehydrogenase"/>
    <property type="match status" value="2"/>
</dbReference>
<dbReference type="Proteomes" id="UP000516380">
    <property type="component" value="Chromosome"/>
</dbReference>
<protein>
    <submittedName>
        <fullName evidence="2">Lactonase, 7-bladed beta-propeller family protein</fullName>
    </submittedName>
</protein>
<sequence>MSDVNGQNTGWDERDGAQVQLFGSGATPDLPAAVEIRLNNGPIAAMAMSPDGSRLLVTNYSDHSVSVIDTDNCRVVETIAGVNEPFAIATGSAPAARAYVSIVSPSYDSIGVIDTSTNTLAATHPLTLSVNDLTVDPGGNYVYVSRNGARGADVAVLDTATGGVEAIDIATAPGTTAECVRSSTDGTRLYVAINGPSGGQLVVVATRAEPDPDGGATGRSRWRRKNPKNAHVAQDGKPKLRVVDTIDIGSAVRDVAVSPDGATVYVASCGADFGAVVDVVDSRAREVTATRKIDQIGGLVTRLTLSSDGDRAYLVSEDRVTVLNTLTQDIIGTVRVAQPSCVIESRDGGHVYIADYTGTITMVPVAATVARIDDAREYEASTEWILPELLQYEAALA</sequence>
<dbReference type="InterPro" id="IPR015943">
    <property type="entry name" value="WD40/YVTN_repeat-like_dom_sf"/>
</dbReference>
<accession>A0A1V3XLQ4</accession>
<dbReference type="GeneID" id="29699294"/>
<dbReference type="AlphaFoldDB" id="A0A1V3XLQ4"/>
<dbReference type="STRING" id="1768.B1T50_08335"/>
<dbReference type="EMBL" id="MVBN01000002">
    <property type="protein sequence ID" value="OOK80144.1"/>
    <property type="molecule type" value="Genomic_DNA"/>
</dbReference>
<dbReference type="InterPro" id="IPR051200">
    <property type="entry name" value="Host-pathogen_enzymatic-act"/>
</dbReference>
<organism evidence="2 3">
    <name type="scientific">Mycobacterium kansasii</name>
    <dbReference type="NCBI Taxonomy" id="1768"/>
    <lineage>
        <taxon>Bacteria</taxon>
        <taxon>Bacillati</taxon>
        <taxon>Actinomycetota</taxon>
        <taxon>Actinomycetes</taxon>
        <taxon>Mycobacteriales</taxon>
        <taxon>Mycobacteriaceae</taxon>
        <taxon>Mycobacterium</taxon>
    </lineage>
</organism>
<reference evidence="1 4" key="2">
    <citation type="submission" date="2020-07" db="EMBL/GenBank/DDBJ databases">
        <title>Mycobacterium kansasii (former subtype) with zoonotic potential isolated from diseased indoor pet cat, Japan.</title>
        <authorList>
            <person name="Fukano H."/>
            <person name="Terazono T."/>
            <person name="Hoshino Y."/>
        </authorList>
    </citation>
    <scope>NUCLEOTIDE SEQUENCE [LARGE SCALE GENOMIC DNA]</scope>
    <source>
        <strain evidence="1 4">Kuro-I</strain>
    </source>
</reference>
<dbReference type="InterPro" id="IPR011048">
    <property type="entry name" value="Haem_d1_sf"/>
</dbReference>
<dbReference type="PANTHER" id="PTHR47197">
    <property type="entry name" value="PROTEIN NIRF"/>
    <property type="match status" value="1"/>
</dbReference>
<dbReference type="Proteomes" id="UP000188532">
    <property type="component" value="Unassembled WGS sequence"/>
</dbReference>
<evidence type="ECO:0000313" key="4">
    <source>
        <dbReference type="Proteomes" id="UP000516380"/>
    </source>
</evidence>
<gene>
    <name evidence="2" type="ORF">BZL29_2643</name>
    <name evidence="1" type="ORF">NIIDMKKI_13040</name>
</gene>
<evidence type="ECO:0000313" key="3">
    <source>
        <dbReference type="Proteomes" id="UP000188532"/>
    </source>
</evidence>
<keyword evidence="4" id="KW-1185">Reference proteome</keyword>
<evidence type="ECO:0000313" key="2">
    <source>
        <dbReference type="EMBL" id="OOK80144.1"/>
    </source>
</evidence>
<dbReference type="PANTHER" id="PTHR47197:SF3">
    <property type="entry name" value="DIHYDRO-HEME D1 DEHYDROGENASE"/>
    <property type="match status" value="1"/>
</dbReference>
<evidence type="ECO:0000313" key="1">
    <source>
        <dbReference type="EMBL" id="BCI86098.1"/>
    </source>
</evidence>
<dbReference type="EMBL" id="AP023343">
    <property type="protein sequence ID" value="BCI86098.1"/>
    <property type="molecule type" value="Genomic_DNA"/>
</dbReference>
<name>A0A1V3XLQ4_MYCKA</name>
<proteinExistence type="predicted"/>
<dbReference type="RefSeq" id="WP_023366989.1">
    <property type="nucleotide sequence ID" value="NZ_BLYZ01000002.1"/>
</dbReference>
<dbReference type="SUPFAM" id="SSF51004">
    <property type="entry name" value="C-terminal (heme d1) domain of cytochrome cd1-nitrite reductase"/>
    <property type="match status" value="1"/>
</dbReference>
<reference evidence="2 3" key="1">
    <citation type="submission" date="2017-02" db="EMBL/GenBank/DDBJ databases">
        <title>Complete genome sequences of Mycobacterium kansasii strains isolated from rhesus macaques.</title>
        <authorList>
            <person name="Panda A."/>
            <person name="Nagaraj S."/>
            <person name="Zhao X."/>
            <person name="Tettelin H."/>
            <person name="Detolla L.J."/>
        </authorList>
    </citation>
    <scope>NUCLEOTIDE SEQUENCE [LARGE SCALE GENOMIC DNA]</scope>
    <source>
        <strain evidence="2 3">11-3469</strain>
    </source>
</reference>
<dbReference type="NCBIfam" id="TIGR02276">
    <property type="entry name" value="beta_rpt_yvtn"/>
    <property type="match status" value="1"/>
</dbReference>
<dbReference type="InterPro" id="IPR011964">
    <property type="entry name" value="YVTN_b-propeller_repeat"/>
</dbReference>